<reference evidence="9 10" key="1">
    <citation type="submission" date="2022-11" db="EMBL/GenBank/DDBJ databases">
        <title>Minimal conservation of predation-associated metabolite biosynthetic gene clusters underscores biosynthetic potential of Myxococcota including descriptions for ten novel species: Archangium lansinium sp. nov., Myxococcus landrumus sp. nov., Nannocystis bai.</title>
        <authorList>
            <person name="Ahearne A."/>
            <person name="Stevens C."/>
            <person name="Dowd S."/>
        </authorList>
    </citation>
    <scope>NUCLEOTIDE SEQUENCE [LARGE SCALE GENOMIC DNA]</scope>
    <source>
        <strain evidence="9 10">NCELM</strain>
    </source>
</reference>
<evidence type="ECO:0000256" key="4">
    <source>
        <dbReference type="ARBA" id="ARBA00022801"/>
    </source>
</evidence>
<dbReference type="SMART" id="SM00631">
    <property type="entry name" value="Zn_pept"/>
    <property type="match status" value="1"/>
</dbReference>
<keyword evidence="6" id="KW-0482">Metalloprotease</keyword>
<comment type="cofactor">
    <cofactor evidence="1">
        <name>Zn(2+)</name>
        <dbReference type="ChEBI" id="CHEBI:29105"/>
    </cofactor>
</comment>
<dbReference type="PANTHER" id="PTHR11705">
    <property type="entry name" value="PROTEASE FAMILY M14 CARBOXYPEPTIDASE A,B"/>
    <property type="match status" value="1"/>
</dbReference>
<dbReference type="PANTHER" id="PTHR11705:SF143">
    <property type="entry name" value="SLL0236 PROTEIN"/>
    <property type="match status" value="1"/>
</dbReference>
<dbReference type="RefSeq" id="WP_272004126.1">
    <property type="nucleotide sequence ID" value="NZ_JAQNDN010000019.1"/>
</dbReference>
<keyword evidence="5" id="KW-0862">Zinc</keyword>
<dbReference type="Pfam" id="PF00246">
    <property type="entry name" value="Peptidase_M14"/>
    <property type="match status" value="1"/>
</dbReference>
<keyword evidence="4" id="KW-0378">Hydrolase</keyword>
<dbReference type="Proteomes" id="UP001217838">
    <property type="component" value="Unassembled WGS sequence"/>
</dbReference>
<dbReference type="SUPFAM" id="SSF53187">
    <property type="entry name" value="Zn-dependent exopeptidases"/>
    <property type="match status" value="1"/>
</dbReference>
<evidence type="ECO:0000256" key="5">
    <source>
        <dbReference type="ARBA" id="ARBA00022833"/>
    </source>
</evidence>
<protein>
    <submittedName>
        <fullName evidence="9">M14 family zinc carboxypeptidase</fullName>
    </submittedName>
</protein>
<keyword evidence="3" id="KW-0645">Protease</keyword>
<dbReference type="GO" id="GO:0004180">
    <property type="term" value="F:carboxypeptidase activity"/>
    <property type="evidence" value="ECO:0007669"/>
    <property type="project" value="UniProtKB-KW"/>
</dbReference>
<gene>
    <name evidence="9" type="ORF">POL58_32045</name>
</gene>
<keyword evidence="10" id="KW-1185">Reference proteome</keyword>
<feature type="domain" description="Peptidase M14" evidence="8">
    <location>
        <begin position="1"/>
        <end position="360"/>
    </location>
</feature>
<accession>A0ABT5BE49</accession>
<comment type="similarity">
    <text evidence="2 7">Belongs to the peptidase M14 family.</text>
</comment>
<evidence type="ECO:0000256" key="3">
    <source>
        <dbReference type="ARBA" id="ARBA00022670"/>
    </source>
</evidence>
<name>A0ABT5BE49_9BACT</name>
<evidence type="ECO:0000313" key="9">
    <source>
        <dbReference type="EMBL" id="MDC0672425.1"/>
    </source>
</evidence>
<evidence type="ECO:0000256" key="2">
    <source>
        <dbReference type="ARBA" id="ARBA00005988"/>
    </source>
</evidence>
<comment type="caution">
    <text evidence="9">The sequence shown here is derived from an EMBL/GenBank/DDBJ whole genome shotgun (WGS) entry which is preliminary data.</text>
</comment>
<evidence type="ECO:0000313" key="10">
    <source>
        <dbReference type="Proteomes" id="UP001217838"/>
    </source>
</evidence>
<evidence type="ECO:0000256" key="1">
    <source>
        <dbReference type="ARBA" id="ARBA00001947"/>
    </source>
</evidence>
<dbReference type="InterPro" id="IPR000834">
    <property type="entry name" value="Peptidase_M14"/>
</dbReference>
<evidence type="ECO:0000256" key="6">
    <source>
        <dbReference type="ARBA" id="ARBA00023049"/>
    </source>
</evidence>
<proteinExistence type="inferred from homology"/>
<keyword evidence="9" id="KW-0121">Carboxypeptidase</keyword>
<dbReference type="Gene3D" id="3.40.630.10">
    <property type="entry name" value="Zn peptidases"/>
    <property type="match status" value="1"/>
</dbReference>
<evidence type="ECO:0000256" key="7">
    <source>
        <dbReference type="PROSITE-ProRule" id="PRU01379"/>
    </source>
</evidence>
<organism evidence="9 10">
    <name type="scientific">Nannocystis radixulma</name>
    <dbReference type="NCBI Taxonomy" id="2995305"/>
    <lineage>
        <taxon>Bacteria</taxon>
        <taxon>Pseudomonadati</taxon>
        <taxon>Myxococcota</taxon>
        <taxon>Polyangia</taxon>
        <taxon>Nannocystales</taxon>
        <taxon>Nannocystaceae</taxon>
        <taxon>Nannocystis</taxon>
    </lineage>
</organism>
<dbReference type="EMBL" id="JAQNDN010000019">
    <property type="protein sequence ID" value="MDC0672425.1"/>
    <property type="molecule type" value="Genomic_DNA"/>
</dbReference>
<sequence>MGTNPGGEGGPSTLLNPEEIGPVLTSLGVCTFDLPFRTHDGRFGSGGNVTCVDPEHIHIFLTAGVHACERGGPDALVQFITDLLEAQRRGIGLEYGAKTFSRADVVRVLGAGIVFVPMVNPDGIHWDQRTNTIWRKNRNPVSGDPANPNDPAWGVDINRNFDFLWDSRHFDPSAAPNIVITDPKEPRFHGTAPFSEPETRNVAWIFDTFPRIRWYMDIHSFAQTILYNWGDDDNQSSDQMMAFWNPAYDGRRGKHGIADYKEWIVESDEANLRGVARRVSGAMETVAGHQYPTQQHVYFNVGVSGTGRDYALNRHYRPGSQRNKVYGYTMEFGSSHFYPASIAEFRSNIREVCAGLMEFCLAAADIGLT</sequence>
<evidence type="ECO:0000259" key="8">
    <source>
        <dbReference type="PROSITE" id="PS52035"/>
    </source>
</evidence>
<feature type="active site" description="Proton donor/acceptor" evidence="7">
    <location>
        <position position="331"/>
    </location>
</feature>
<dbReference type="PROSITE" id="PS52035">
    <property type="entry name" value="PEPTIDASE_M14"/>
    <property type="match status" value="1"/>
</dbReference>